<keyword evidence="11" id="KW-1185">Reference proteome</keyword>
<dbReference type="Proteomes" id="UP000293296">
    <property type="component" value="Chromosome"/>
</dbReference>
<evidence type="ECO:0000256" key="5">
    <source>
        <dbReference type="ARBA" id="ARBA00022692"/>
    </source>
</evidence>
<evidence type="ECO:0000313" key="11">
    <source>
        <dbReference type="Proteomes" id="UP000293296"/>
    </source>
</evidence>
<dbReference type="PANTHER" id="PTHR30012">
    <property type="entry name" value="GENERAL SECRETION PATHWAY PROTEIN"/>
    <property type="match status" value="1"/>
</dbReference>
<evidence type="ECO:0000256" key="8">
    <source>
        <dbReference type="SAM" id="Phobius"/>
    </source>
</evidence>
<dbReference type="FunFam" id="1.20.81.30:FF:000001">
    <property type="entry name" value="Type II secretion system protein F"/>
    <property type="match status" value="2"/>
</dbReference>
<keyword evidence="6 8" id="KW-1133">Transmembrane helix</keyword>
<dbReference type="InterPro" id="IPR042094">
    <property type="entry name" value="T2SS_GspF_sf"/>
</dbReference>
<gene>
    <name evidence="10" type="ORF">C3Y92_17040</name>
</gene>
<dbReference type="Pfam" id="PF00482">
    <property type="entry name" value="T2SSF"/>
    <property type="match status" value="2"/>
</dbReference>
<evidence type="ECO:0000313" key="10">
    <source>
        <dbReference type="EMBL" id="QAZ68844.1"/>
    </source>
</evidence>
<keyword evidence="4" id="KW-0997">Cell inner membrane</keyword>
<dbReference type="EMBL" id="CP026538">
    <property type="protein sequence ID" value="QAZ68844.1"/>
    <property type="molecule type" value="Genomic_DNA"/>
</dbReference>
<dbReference type="KEGG" id="dcb:C3Y92_17040"/>
<dbReference type="Gene3D" id="1.20.81.30">
    <property type="entry name" value="Type II secretion system (T2SS), domain F"/>
    <property type="match status" value="2"/>
</dbReference>
<feature type="domain" description="Type II secretion system protein GspF" evidence="9">
    <location>
        <begin position="276"/>
        <end position="398"/>
    </location>
</feature>
<dbReference type="PANTHER" id="PTHR30012:SF0">
    <property type="entry name" value="TYPE II SECRETION SYSTEM PROTEIN F-RELATED"/>
    <property type="match status" value="1"/>
</dbReference>
<keyword evidence="5 8" id="KW-0812">Transmembrane</keyword>
<dbReference type="RefSeq" id="WP_129354681.1">
    <property type="nucleotide sequence ID" value="NZ_CP026538.1"/>
</dbReference>
<keyword evidence="7 8" id="KW-0472">Membrane</keyword>
<evidence type="ECO:0000256" key="3">
    <source>
        <dbReference type="ARBA" id="ARBA00022475"/>
    </source>
</evidence>
<name>A0A4P6HQ64_9BACT</name>
<dbReference type="OrthoDB" id="9805682at2"/>
<feature type="transmembrane region" description="Helical" evidence="8">
    <location>
        <begin position="379"/>
        <end position="400"/>
    </location>
</feature>
<dbReference type="InterPro" id="IPR018076">
    <property type="entry name" value="T2SS_GspF_dom"/>
</dbReference>
<dbReference type="GO" id="GO:0005886">
    <property type="term" value="C:plasma membrane"/>
    <property type="evidence" value="ECO:0007669"/>
    <property type="project" value="UniProtKB-SubCell"/>
</dbReference>
<evidence type="ECO:0000256" key="7">
    <source>
        <dbReference type="ARBA" id="ARBA00023136"/>
    </source>
</evidence>
<dbReference type="InterPro" id="IPR003004">
    <property type="entry name" value="GspF/PilC"/>
</dbReference>
<feature type="transmembrane region" description="Helical" evidence="8">
    <location>
        <begin position="179"/>
        <end position="205"/>
    </location>
</feature>
<feature type="domain" description="Type II secretion system protein GspF" evidence="9">
    <location>
        <begin position="73"/>
        <end position="196"/>
    </location>
</feature>
<evidence type="ECO:0000259" key="9">
    <source>
        <dbReference type="Pfam" id="PF00482"/>
    </source>
</evidence>
<evidence type="ECO:0000256" key="4">
    <source>
        <dbReference type="ARBA" id="ARBA00022519"/>
    </source>
</evidence>
<dbReference type="AlphaFoldDB" id="A0A4P6HQ64"/>
<evidence type="ECO:0000256" key="6">
    <source>
        <dbReference type="ARBA" id="ARBA00022989"/>
    </source>
</evidence>
<comment type="subcellular location">
    <subcellularLocation>
        <location evidence="1">Cell inner membrane</location>
        <topology evidence="1">Multi-pass membrane protein</topology>
    </subcellularLocation>
</comment>
<comment type="similarity">
    <text evidence="2">Belongs to the GSP F family.</text>
</comment>
<protein>
    <submittedName>
        <fullName evidence="10">Type II secretion system F family protein</fullName>
    </submittedName>
</protein>
<accession>A0A4P6HQ64</accession>
<proteinExistence type="inferred from homology"/>
<evidence type="ECO:0000256" key="1">
    <source>
        <dbReference type="ARBA" id="ARBA00004429"/>
    </source>
</evidence>
<sequence>MPQFAYEAINEAGNPVKGVLEAETADAVRTRLLGMGYIPVAVRKGVAAAATGGFGESLEDALTSISAQEMILFTKQLRTMLGAGLSMLEILRVLEQQSENPKLRRVCSRMSDMVKKGSSISAAMAAQKGVFNELYISMVRAGEAAGALPAVLERLTYIISHEHQVRTDIKSALQYPITVVVALFGAFFFLLKFVVPTFAGIFASAKIELPWPTRMALLLHELIDKYWYLTFGLMAAVIIGFYLWFRTENGKVARDAFFLHIPIVGMLLRKAAMSRFAAIFSILQASGVPVLTTIDILVGTIGNAAIAKEFRRIQEMIKSGQGLAGPLSRAKYFTPMVVTMVAVGEESGNLDEMLSAISEHYDAEVAFAVKRLSDAIGPILIVGLAGVVGFFAMAIFLPMWDMSQVAFKR</sequence>
<feature type="transmembrane region" description="Helical" evidence="8">
    <location>
        <begin position="225"/>
        <end position="245"/>
    </location>
</feature>
<organism evidence="10 11">
    <name type="scientific">Solidesulfovibrio carbinolicus</name>
    <dbReference type="NCBI Taxonomy" id="296842"/>
    <lineage>
        <taxon>Bacteria</taxon>
        <taxon>Pseudomonadati</taxon>
        <taxon>Thermodesulfobacteriota</taxon>
        <taxon>Desulfovibrionia</taxon>
        <taxon>Desulfovibrionales</taxon>
        <taxon>Desulfovibrionaceae</taxon>
        <taxon>Solidesulfovibrio</taxon>
    </lineage>
</organism>
<evidence type="ECO:0000256" key="2">
    <source>
        <dbReference type="ARBA" id="ARBA00005745"/>
    </source>
</evidence>
<keyword evidence="3" id="KW-1003">Cell membrane</keyword>
<dbReference type="PRINTS" id="PR00812">
    <property type="entry name" value="BCTERIALGSPF"/>
</dbReference>
<dbReference type="GO" id="GO:0015628">
    <property type="term" value="P:protein secretion by the type II secretion system"/>
    <property type="evidence" value="ECO:0007669"/>
    <property type="project" value="TreeGrafter"/>
</dbReference>
<reference evidence="10 11" key="1">
    <citation type="submission" date="2018-02" db="EMBL/GenBank/DDBJ databases">
        <title>Genome sequence of Desulfovibrio carbinolicus DSM 3852.</title>
        <authorList>
            <person name="Wilbanks E."/>
            <person name="Skennerton C.T."/>
            <person name="Orphan V.J."/>
        </authorList>
    </citation>
    <scope>NUCLEOTIDE SEQUENCE [LARGE SCALE GENOMIC DNA]</scope>
    <source>
        <strain evidence="10 11">DSM 3852</strain>
    </source>
</reference>